<keyword evidence="13" id="KW-1185">Reference proteome</keyword>
<evidence type="ECO:0000259" key="10">
    <source>
        <dbReference type="PROSITE" id="PS51198"/>
    </source>
</evidence>
<keyword evidence="5" id="KW-0413">Isomerase</keyword>
<evidence type="ECO:0000256" key="4">
    <source>
        <dbReference type="ARBA" id="ARBA00022840"/>
    </source>
</evidence>
<feature type="domain" description="UvrD-like helicase C-terminal" evidence="11">
    <location>
        <begin position="482"/>
        <end position="782"/>
    </location>
</feature>
<comment type="catalytic activity">
    <reaction evidence="6">
        <text>Couples ATP hydrolysis with the unwinding of duplex DNA by translocating in the 3'-5' direction.</text>
        <dbReference type="EC" id="5.6.2.4"/>
    </reaction>
</comment>
<evidence type="ECO:0000256" key="1">
    <source>
        <dbReference type="ARBA" id="ARBA00022741"/>
    </source>
</evidence>
<evidence type="ECO:0000256" key="2">
    <source>
        <dbReference type="ARBA" id="ARBA00022801"/>
    </source>
</evidence>
<feature type="binding site" evidence="9">
    <location>
        <begin position="35"/>
        <end position="42"/>
    </location>
    <ligand>
        <name>ATP</name>
        <dbReference type="ChEBI" id="CHEBI:30616"/>
    </ligand>
</feature>
<dbReference type="GO" id="GO:0000725">
    <property type="term" value="P:recombinational repair"/>
    <property type="evidence" value="ECO:0007669"/>
    <property type="project" value="TreeGrafter"/>
</dbReference>
<dbReference type="PANTHER" id="PTHR11070:SF48">
    <property type="entry name" value="ATP-DEPENDENT HELICASE_NUCLEASE SUBUNIT A"/>
    <property type="match status" value="1"/>
</dbReference>
<evidence type="ECO:0000256" key="6">
    <source>
        <dbReference type="ARBA" id="ARBA00034617"/>
    </source>
</evidence>
<dbReference type="InterPro" id="IPR000212">
    <property type="entry name" value="DNA_helicase_UvrD/REP"/>
</dbReference>
<dbReference type="EMBL" id="QGMZ01000018">
    <property type="protein sequence ID" value="PWR73389.1"/>
    <property type="molecule type" value="Genomic_DNA"/>
</dbReference>
<dbReference type="InterPro" id="IPR014016">
    <property type="entry name" value="UvrD-like_ATP-bd"/>
</dbReference>
<dbReference type="Gene3D" id="3.40.50.300">
    <property type="entry name" value="P-loop containing nucleotide triphosphate hydrolases"/>
    <property type="match status" value="4"/>
</dbReference>
<feature type="domain" description="UvrD-like helicase ATP-binding" evidence="10">
    <location>
        <begin position="14"/>
        <end position="470"/>
    </location>
</feature>
<evidence type="ECO:0000313" key="12">
    <source>
        <dbReference type="EMBL" id="PWR73389.1"/>
    </source>
</evidence>
<protein>
    <recommendedName>
        <fullName evidence="7">DNA 3'-5' helicase</fullName>
        <ecNumber evidence="7">5.6.2.4</ecNumber>
    </recommendedName>
</protein>
<dbReference type="CDD" id="cd17932">
    <property type="entry name" value="DEXQc_UvrD"/>
    <property type="match status" value="1"/>
</dbReference>
<dbReference type="SUPFAM" id="SSF52540">
    <property type="entry name" value="P-loop containing nucleoside triphosphate hydrolases"/>
    <property type="match status" value="1"/>
</dbReference>
<evidence type="ECO:0000256" key="9">
    <source>
        <dbReference type="PROSITE-ProRule" id="PRU00560"/>
    </source>
</evidence>
<dbReference type="GO" id="GO:0003677">
    <property type="term" value="F:DNA binding"/>
    <property type="evidence" value="ECO:0007669"/>
    <property type="project" value="InterPro"/>
</dbReference>
<comment type="catalytic activity">
    <reaction evidence="8">
        <text>ATP + H2O = ADP + phosphate + H(+)</text>
        <dbReference type="Rhea" id="RHEA:13065"/>
        <dbReference type="ChEBI" id="CHEBI:15377"/>
        <dbReference type="ChEBI" id="CHEBI:15378"/>
        <dbReference type="ChEBI" id="CHEBI:30616"/>
        <dbReference type="ChEBI" id="CHEBI:43474"/>
        <dbReference type="ChEBI" id="CHEBI:456216"/>
        <dbReference type="EC" id="5.6.2.4"/>
    </reaction>
</comment>
<evidence type="ECO:0000256" key="5">
    <source>
        <dbReference type="ARBA" id="ARBA00023235"/>
    </source>
</evidence>
<evidence type="ECO:0000259" key="11">
    <source>
        <dbReference type="PROSITE" id="PS51217"/>
    </source>
</evidence>
<dbReference type="GO" id="GO:0033202">
    <property type="term" value="C:DNA helicase complex"/>
    <property type="evidence" value="ECO:0007669"/>
    <property type="project" value="TreeGrafter"/>
</dbReference>
<evidence type="ECO:0000256" key="3">
    <source>
        <dbReference type="ARBA" id="ARBA00022806"/>
    </source>
</evidence>
<evidence type="ECO:0000256" key="8">
    <source>
        <dbReference type="ARBA" id="ARBA00048988"/>
    </source>
</evidence>
<dbReference type="InterPro" id="IPR014017">
    <property type="entry name" value="DNA_helicase_UvrD-like_C"/>
</dbReference>
<dbReference type="Pfam" id="PF13361">
    <property type="entry name" value="UvrD_C"/>
    <property type="match status" value="1"/>
</dbReference>
<dbReference type="PANTHER" id="PTHR11070">
    <property type="entry name" value="UVRD / RECB / PCRA DNA HELICASE FAMILY MEMBER"/>
    <property type="match status" value="1"/>
</dbReference>
<dbReference type="PROSITE" id="PS51198">
    <property type="entry name" value="UVRD_HELICASE_ATP_BIND"/>
    <property type="match status" value="1"/>
</dbReference>
<dbReference type="InterPro" id="IPR027417">
    <property type="entry name" value="P-loop_NTPase"/>
</dbReference>
<evidence type="ECO:0000313" key="13">
    <source>
        <dbReference type="Proteomes" id="UP000245934"/>
    </source>
</evidence>
<sequence>MDKLSGKNRRGRLMAATERQNEAITLHDKSMVVTAGAGTGKTFVLVEKYLNLLEQEGLRPGEILALTFTDKAAAEMKDRVRSTITRRLAQDPANRKMKEAAEEVIIAPIMTFHAFCAQILREFAIEAGLEPGFTILDGGQGITVKKDAFEQLLRKPPAGVKESLIRILSQVEKFRLAEMLSTIDEHYDRYASFFTIAAENPDKMIDIWRKFLDAIRIPETDRFFADPVNSSAIKDLIRLSKKYSNSSDSAVKYLNQLAPYIRQLNRDTPSEALAQAAREFLAVRPVGRIGSKKNWEDADLALFRDAKSDLTASLEKALPYFELAIDPDSVFTRATFAFFADLQVISERYHKIVTDAKKQASALDFADLIRLCKHFLLDNQDIVQKHLRPRYRYIMVDEFQDTDPAQFDIITAITGRLVPGKQGLFIVGDPKQSIYLFRNADVTRFKEAQNRILIDCEGRLTNLDVSFRSSREVIGFVNFLFSSIFASAEKPWEFGYEPLAVSSARHGCDGSIRILFPPKGESKGTLTDQKEIEAGMVAEMIHQMVSCQNTRITEASGKKRPVTYGDIAILLERRTYLTQYMLALSRQDTPFYVHGGVGFYSRQEMYDIFNLLSFLLRPYDDAALLGTLRSPYMGLSDPVIHAIKTMKGLPRGTTLYGRLQRYIAENSDDSDINVLTRAENLLAGWLSSTGRIPLNRLIRKILVESGILTVYGALPMGEQQVANLEKLIRIVRNRSESGSYDLSEFISDLTNSITAEEREGEAALDALAQTSVNIMTVHAAKGLEFPVVVLPDMGSSREGRKGAILAGDQAALVGAKIPNPDREYEIDETPVYRGLSLIQKEKEAAERKRLFYVGTTRARDHLILCGRNPGKLYRRIDSSNNRIDWVCTLLEISTGIMDMGGEISIDPMDGLDPIVINIYSNPDELTREWAHAQPSVITVPDIYKDCYGKRKV</sequence>
<dbReference type="GO" id="GO:0043138">
    <property type="term" value="F:3'-5' DNA helicase activity"/>
    <property type="evidence" value="ECO:0007669"/>
    <property type="project" value="UniProtKB-EC"/>
</dbReference>
<proteinExistence type="predicted"/>
<dbReference type="AlphaFoldDB" id="A0A2V2N0W6"/>
<reference evidence="12 13" key="1">
    <citation type="submission" date="2018-05" db="EMBL/GenBank/DDBJ databases">
        <title>Draft genome of Methanospirillum stamsii Pt1.</title>
        <authorList>
            <person name="Dueholm M.S."/>
            <person name="Nielsen P.H."/>
            <person name="Bakmann L.F."/>
            <person name="Otzen D.E."/>
        </authorList>
    </citation>
    <scope>NUCLEOTIDE SEQUENCE [LARGE SCALE GENOMIC DNA]</scope>
    <source>
        <strain evidence="12 13">Pt1</strain>
    </source>
</reference>
<keyword evidence="2 9" id="KW-0378">Hydrolase</keyword>
<name>A0A2V2N0W6_9EURY</name>
<dbReference type="EC" id="5.6.2.4" evidence="7"/>
<keyword evidence="1 9" id="KW-0547">Nucleotide-binding</keyword>
<gene>
    <name evidence="12" type="ORF">DLD82_09040</name>
</gene>
<dbReference type="Proteomes" id="UP000245934">
    <property type="component" value="Unassembled WGS sequence"/>
</dbReference>
<keyword evidence="4 9" id="KW-0067">ATP-binding</keyword>
<organism evidence="12 13">
    <name type="scientific">Methanospirillum stamsii</name>
    <dbReference type="NCBI Taxonomy" id="1277351"/>
    <lineage>
        <taxon>Archaea</taxon>
        <taxon>Methanobacteriati</taxon>
        <taxon>Methanobacteriota</taxon>
        <taxon>Stenosarchaea group</taxon>
        <taxon>Methanomicrobia</taxon>
        <taxon>Methanomicrobiales</taxon>
        <taxon>Methanospirillaceae</taxon>
        <taxon>Methanospirillum</taxon>
    </lineage>
</organism>
<dbReference type="Gene3D" id="1.10.486.10">
    <property type="entry name" value="PCRA, domain 4"/>
    <property type="match status" value="1"/>
</dbReference>
<dbReference type="Pfam" id="PF00580">
    <property type="entry name" value="UvrD-helicase"/>
    <property type="match status" value="2"/>
</dbReference>
<comment type="caution">
    <text evidence="12">The sequence shown here is derived from an EMBL/GenBank/DDBJ whole genome shotgun (WGS) entry which is preliminary data.</text>
</comment>
<accession>A0A2V2N0W6</accession>
<keyword evidence="3 9" id="KW-0347">Helicase</keyword>
<dbReference type="GO" id="GO:0005829">
    <property type="term" value="C:cytosol"/>
    <property type="evidence" value="ECO:0007669"/>
    <property type="project" value="TreeGrafter"/>
</dbReference>
<evidence type="ECO:0000256" key="7">
    <source>
        <dbReference type="ARBA" id="ARBA00034808"/>
    </source>
</evidence>
<dbReference type="GO" id="GO:0005524">
    <property type="term" value="F:ATP binding"/>
    <property type="evidence" value="ECO:0007669"/>
    <property type="project" value="UniProtKB-UniRule"/>
</dbReference>
<dbReference type="PROSITE" id="PS51217">
    <property type="entry name" value="UVRD_HELICASE_CTER"/>
    <property type="match status" value="1"/>
</dbReference>
<dbReference type="GO" id="GO:0016787">
    <property type="term" value="F:hydrolase activity"/>
    <property type="evidence" value="ECO:0007669"/>
    <property type="project" value="UniProtKB-UniRule"/>
</dbReference>